<protein>
    <recommendedName>
        <fullName evidence="3">Peptidase M24 domain-containing protein</fullName>
    </recommendedName>
</protein>
<dbReference type="Proteomes" id="UP000290189">
    <property type="component" value="Unassembled WGS sequence"/>
</dbReference>
<feature type="compositionally biased region" description="Low complexity" evidence="2">
    <location>
        <begin position="381"/>
        <end position="390"/>
    </location>
</feature>
<gene>
    <name evidence="4" type="ORF">PBRA_001741</name>
    <name evidence="5" type="ORF">PLBR_LOCUS1044</name>
</gene>
<dbReference type="Gene3D" id="3.90.230.10">
    <property type="entry name" value="Creatinase/methionine aminopeptidase superfamily"/>
    <property type="match status" value="1"/>
</dbReference>
<accession>A0A0G4IZN3</accession>
<dbReference type="NCBIfam" id="TIGR00495">
    <property type="entry name" value="crvDNA_42K"/>
    <property type="match status" value="1"/>
</dbReference>
<feature type="domain" description="Peptidase M24" evidence="3">
    <location>
        <begin position="36"/>
        <end position="227"/>
    </location>
</feature>
<feature type="region of interest" description="Disordered" evidence="2">
    <location>
        <begin position="371"/>
        <end position="396"/>
    </location>
</feature>
<dbReference type="Pfam" id="PF00557">
    <property type="entry name" value="Peptidase_M24"/>
    <property type="match status" value="1"/>
</dbReference>
<dbReference type="OrthoDB" id="5876363at2759"/>
<evidence type="ECO:0000256" key="2">
    <source>
        <dbReference type="SAM" id="MobiDB-lite"/>
    </source>
</evidence>
<dbReference type="EMBL" id="OVEO01000002">
    <property type="protein sequence ID" value="SPQ93829.1"/>
    <property type="molecule type" value="Genomic_DNA"/>
</dbReference>
<dbReference type="OMA" id="SRMFYSE"/>
<evidence type="ECO:0000259" key="3">
    <source>
        <dbReference type="Pfam" id="PF00557"/>
    </source>
</evidence>
<dbReference type="InterPro" id="IPR036005">
    <property type="entry name" value="Creatinase/aminopeptidase-like"/>
</dbReference>
<dbReference type="PANTHER" id="PTHR10804:SF11">
    <property type="entry name" value="PROLIFERATION-ASSOCIATED PROTEIN 2G4"/>
    <property type="match status" value="1"/>
</dbReference>
<organism evidence="4 6">
    <name type="scientific">Plasmodiophora brassicae</name>
    <name type="common">Clubroot disease agent</name>
    <dbReference type="NCBI Taxonomy" id="37360"/>
    <lineage>
        <taxon>Eukaryota</taxon>
        <taxon>Sar</taxon>
        <taxon>Rhizaria</taxon>
        <taxon>Endomyxa</taxon>
        <taxon>Phytomyxea</taxon>
        <taxon>Plasmodiophorida</taxon>
        <taxon>Plasmodiophoridae</taxon>
        <taxon>Plasmodiophora</taxon>
    </lineage>
</organism>
<dbReference type="InterPro" id="IPR001714">
    <property type="entry name" value="Pept_M24_MAP"/>
</dbReference>
<dbReference type="Gene3D" id="1.10.10.10">
    <property type="entry name" value="Winged helix-like DNA-binding domain superfamily/Winged helix DNA-binding domain"/>
    <property type="match status" value="1"/>
</dbReference>
<keyword evidence="5" id="KW-0496">Mitochondrion</keyword>
<dbReference type="PANTHER" id="PTHR10804">
    <property type="entry name" value="PROTEASE FAMILY M24 METHIONYL AMINOPEPTIDASE, AMINOPEPTIDASE P"/>
    <property type="match status" value="1"/>
</dbReference>
<comment type="similarity">
    <text evidence="1">Belongs to the peptidase M24 family.</text>
</comment>
<dbReference type="Proteomes" id="UP000039324">
    <property type="component" value="Unassembled WGS sequence"/>
</dbReference>
<sequence length="396" mass="42283">MPGSRDSSVSSSAASSEETAPREVDETLNNQDVVTKYRACGDIANRVLGKLVSLVKPGTKIVQLCQVGDALIAKELQPIYNKKPKVDKGVAFPTCVSVNNVVGHFSPLTGDATEIAAGDVVKIDLGVQIDGYCAVVAHTVVCNPEGGVITGPVADVIVAAYTAAELVARMLVPGNKNSQCTEIIEKVAKDFHVNPIQAVTSHNLSRNVIAGKKEILSRSNTGHKVEPMTVEPLDVWAIDIQMSTGDGKPKELDKATTVFRRMPDVSYRLKMQASRFVASEIKSKFGAFPFTLRSIEDKRAKLGIAECKTHGLVEAFPVLEEKADAKVAHFKFTAMIMPSGVIKVTGLPIDLAAVKSEHALSDESLKTLLEQPLRKKKAKKSSTPSAAGAAPMEADA</sequence>
<dbReference type="STRING" id="37360.A0A0G4IZN3"/>
<dbReference type="PRINTS" id="PR00599">
    <property type="entry name" value="MAPEPTIDASE"/>
</dbReference>
<dbReference type="SUPFAM" id="SSF46785">
    <property type="entry name" value="Winged helix' DNA-binding domain"/>
    <property type="match status" value="1"/>
</dbReference>
<dbReference type="InterPro" id="IPR047113">
    <property type="entry name" value="PA2G4/ARX1"/>
</dbReference>
<feature type="region of interest" description="Disordered" evidence="2">
    <location>
        <begin position="1"/>
        <end position="27"/>
    </location>
</feature>
<dbReference type="FunFam" id="1.10.10.10:FF:000029">
    <property type="entry name" value="Proliferation-associated 2G4, a"/>
    <property type="match status" value="1"/>
</dbReference>
<feature type="compositionally biased region" description="Low complexity" evidence="2">
    <location>
        <begin position="7"/>
        <end position="16"/>
    </location>
</feature>
<dbReference type="CDD" id="cd01089">
    <property type="entry name" value="PA2G4-like"/>
    <property type="match status" value="1"/>
</dbReference>
<keyword evidence="6" id="KW-1185">Reference proteome</keyword>
<dbReference type="EMBL" id="CDSF01000101">
    <property type="protein sequence ID" value="CEP00687.1"/>
    <property type="molecule type" value="Genomic_DNA"/>
</dbReference>
<dbReference type="InterPro" id="IPR036390">
    <property type="entry name" value="WH_DNA-bd_sf"/>
</dbReference>
<evidence type="ECO:0000313" key="4">
    <source>
        <dbReference type="EMBL" id="CEP00687.1"/>
    </source>
</evidence>
<reference evidence="4 6" key="1">
    <citation type="submission" date="2015-02" db="EMBL/GenBank/DDBJ databases">
        <authorList>
            <person name="Chooi Y.-H."/>
        </authorList>
    </citation>
    <scope>NUCLEOTIDE SEQUENCE [LARGE SCALE GENOMIC DNA]</scope>
    <source>
        <strain evidence="4">E3</strain>
    </source>
</reference>
<dbReference type="AlphaFoldDB" id="A0A0G4IZN3"/>
<evidence type="ECO:0000313" key="7">
    <source>
        <dbReference type="Proteomes" id="UP000290189"/>
    </source>
</evidence>
<dbReference type="InterPro" id="IPR004545">
    <property type="entry name" value="PA2G4"/>
</dbReference>
<dbReference type="InterPro" id="IPR036388">
    <property type="entry name" value="WH-like_DNA-bd_sf"/>
</dbReference>
<evidence type="ECO:0000256" key="1">
    <source>
        <dbReference type="ARBA" id="ARBA00007319"/>
    </source>
</evidence>
<geneLocation type="mitochondrion" evidence="5"/>
<evidence type="ECO:0000313" key="5">
    <source>
        <dbReference type="EMBL" id="SPQ93829.1"/>
    </source>
</evidence>
<reference evidence="5 7" key="2">
    <citation type="submission" date="2018-03" db="EMBL/GenBank/DDBJ databases">
        <authorList>
            <person name="Fogelqvist J."/>
        </authorList>
    </citation>
    <scope>NUCLEOTIDE SEQUENCE [LARGE SCALE GENOMIC DNA]</scope>
</reference>
<name>A0A0G4IZN3_PLABS</name>
<evidence type="ECO:0000313" key="6">
    <source>
        <dbReference type="Proteomes" id="UP000039324"/>
    </source>
</evidence>
<proteinExistence type="inferred from homology"/>
<dbReference type="InterPro" id="IPR000994">
    <property type="entry name" value="Pept_M24"/>
</dbReference>
<dbReference type="SUPFAM" id="SSF55920">
    <property type="entry name" value="Creatinase/aminopeptidase"/>
    <property type="match status" value="1"/>
</dbReference>